<dbReference type="Proteomes" id="UP001203512">
    <property type="component" value="Unassembled WGS sequence"/>
</dbReference>
<dbReference type="EMBL" id="JALKHS010000001">
    <property type="protein sequence ID" value="MCK0530014.1"/>
    <property type="molecule type" value="Genomic_DNA"/>
</dbReference>
<keyword evidence="3" id="KW-1185">Reference proteome</keyword>
<dbReference type="SUPFAM" id="SSF54427">
    <property type="entry name" value="NTF2-like"/>
    <property type="match status" value="1"/>
</dbReference>
<proteinExistence type="predicted"/>
<name>A0ABT0DSK1_9SPHN</name>
<comment type="caution">
    <text evidence="2">The sequence shown here is derived from an EMBL/GenBank/DDBJ whole genome shotgun (WGS) entry which is preliminary data.</text>
</comment>
<dbReference type="InterPro" id="IPR032710">
    <property type="entry name" value="NTF2-like_dom_sf"/>
</dbReference>
<evidence type="ECO:0000313" key="3">
    <source>
        <dbReference type="Proteomes" id="UP001203512"/>
    </source>
</evidence>
<accession>A0ABT0DSK1</accession>
<reference evidence="2 3" key="1">
    <citation type="submission" date="2022-04" db="EMBL/GenBank/DDBJ databases">
        <authorList>
            <person name="Huq M.A."/>
        </authorList>
    </citation>
    <scope>NUCLEOTIDE SEQUENCE [LARGE SCALE GENOMIC DNA]</scope>
    <source>
        <strain evidence="2 3">MAH-33</strain>
    </source>
</reference>
<evidence type="ECO:0000259" key="1">
    <source>
        <dbReference type="Pfam" id="PF13577"/>
    </source>
</evidence>
<protein>
    <submittedName>
        <fullName evidence="2">Nuclear transport factor 2 family protein</fullName>
    </submittedName>
</protein>
<organism evidence="2 3">
    <name type="scientific">Sphingobium agri</name>
    <dbReference type="NCBI Taxonomy" id="2933566"/>
    <lineage>
        <taxon>Bacteria</taxon>
        <taxon>Pseudomonadati</taxon>
        <taxon>Pseudomonadota</taxon>
        <taxon>Alphaproteobacteria</taxon>
        <taxon>Sphingomonadales</taxon>
        <taxon>Sphingomonadaceae</taxon>
        <taxon>Sphingobium</taxon>
    </lineage>
</organism>
<feature type="domain" description="SnoaL-like" evidence="1">
    <location>
        <begin position="14"/>
        <end position="137"/>
    </location>
</feature>
<gene>
    <name evidence="2" type="ORF">MU848_00285</name>
</gene>
<evidence type="ECO:0000313" key="2">
    <source>
        <dbReference type="EMBL" id="MCK0530014.1"/>
    </source>
</evidence>
<dbReference type="RefSeq" id="WP_097093354.1">
    <property type="nucleotide sequence ID" value="NZ_JALKHS010000001.1"/>
</dbReference>
<sequence>MSINLEELAARVTALEDVSAIRQLKARYLRACDLKLVDELRETFLPQGIRLDYQNFPLFTDRDEFIAIFQKMAMGGGVYDIHHATNADIELISPDEARGRWSLNFRTIILATRSVTRLAVEYQDVYRKQDGRWWIAESVSRITSILTEEIGEDGTPRYVALGELPGAS</sequence>
<dbReference type="InterPro" id="IPR037401">
    <property type="entry name" value="SnoaL-like"/>
</dbReference>
<dbReference type="Pfam" id="PF13577">
    <property type="entry name" value="SnoaL_4"/>
    <property type="match status" value="1"/>
</dbReference>
<dbReference type="Gene3D" id="3.10.450.50">
    <property type="match status" value="1"/>
</dbReference>